<keyword evidence="1" id="KW-0812">Transmembrane</keyword>
<organism evidence="2 3">
    <name type="scientific">Pelomonas dachongensis</name>
    <dbReference type="NCBI Taxonomy" id="3299029"/>
    <lineage>
        <taxon>Bacteria</taxon>
        <taxon>Pseudomonadati</taxon>
        <taxon>Pseudomonadota</taxon>
        <taxon>Betaproteobacteria</taxon>
        <taxon>Burkholderiales</taxon>
        <taxon>Sphaerotilaceae</taxon>
        <taxon>Roseateles</taxon>
    </lineage>
</organism>
<keyword evidence="3" id="KW-1185">Reference proteome</keyword>
<name>A0ABW7EXA8_9BURK</name>
<dbReference type="EMBL" id="JBIGHY010000019">
    <property type="protein sequence ID" value="MFG6417233.1"/>
    <property type="molecule type" value="Genomic_DNA"/>
</dbReference>
<sequence>MLEYLPSWRTLGSRLASVRSNVRRQARTKLARILAWLALFSSLFALELAHAGPPQADDALAYKTSALFSLLLFLFLPDWMLTTLLAALACYMGWHAMTSTALTAGAAMVVIGISPILAFVFACFAQPQAAGRRGRPNWLAEDPFFDFCGRRR</sequence>
<gene>
    <name evidence="2" type="ORF">ACG02S_25395</name>
</gene>
<evidence type="ECO:0000256" key="1">
    <source>
        <dbReference type="SAM" id="Phobius"/>
    </source>
</evidence>
<dbReference type="Proteomes" id="UP001606300">
    <property type="component" value="Unassembled WGS sequence"/>
</dbReference>
<keyword evidence="1" id="KW-0472">Membrane</keyword>
<proteinExistence type="predicted"/>
<evidence type="ECO:0000313" key="3">
    <source>
        <dbReference type="Proteomes" id="UP001606300"/>
    </source>
</evidence>
<feature type="transmembrane region" description="Helical" evidence="1">
    <location>
        <begin position="101"/>
        <end position="122"/>
    </location>
</feature>
<feature type="transmembrane region" description="Helical" evidence="1">
    <location>
        <begin position="67"/>
        <end position="94"/>
    </location>
</feature>
<evidence type="ECO:0000313" key="2">
    <source>
        <dbReference type="EMBL" id="MFG6417233.1"/>
    </source>
</evidence>
<reference evidence="2 3" key="1">
    <citation type="submission" date="2024-09" db="EMBL/GenBank/DDBJ databases">
        <title>Novel species of the genus Pelomonas and Roseateles isolated from streams.</title>
        <authorList>
            <person name="Lu H."/>
        </authorList>
    </citation>
    <scope>NUCLEOTIDE SEQUENCE [LARGE SCALE GENOMIC DNA]</scope>
    <source>
        <strain evidence="2 3">DC23W</strain>
    </source>
</reference>
<comment type="caution">
    <text evidence="2">The sequence shown here is derived from an EMBL/GenBank/DDBJ whole genome shotgun (WGS) entry which is preliminary data.</text>
</comment>
<dbReference type="RefSeq" id="WP_394473291.1">
    <property type="nucleotide sequence ID" value="NZ_JBIGHY010000019.1"/>
</dbReference>
<protein>
    <submittedName>
        <fullName evidence="2">Uncharacterized protein</fullName>
    </submittedName>
</protein>
<accession>A0ABW7EXA8</accession>
<keyword evidence="1" id="KW-1133">Transmembrane helix</keyword>